<evidence type="ECO:0000256" key="4">
    <source>
        <dbReference type="ARBA" id="ARBA00022723"/>
    </source>
</evidence>
<proteinExistence type="inferred from homology"/>
<dbReference type="GO" id="GO:0003723">
    <property type="term" value="F:RNA binding"/>
    <property type="evidence" value="ECO:0007669"/>
    <property type="project" value="InterPro"/>
</dbReference>
<dbReference type="InterPro" id="IPR013597">
    <property type="entry name" value="Mat_intron_G2"/>
</dbReference>
<evidence type="ECO:0000256" key="6">
    <source>
        <dbReference type="ARBA" id="ARBA00022918"/>
    </source>
</evidence>
<evidence type="ECO:0000256" key="7">
    <source>
        <dbReference type="ARBA" id="ARBA00023118"/>
    </source>
</evidence>
<comment type="similarity">
    <text evidence="8">Belongs to the bacterial reverse transcriptase family.</text>
</comment>
<evidence type="ECO:0000256" key="5">
    <source>
        <dbReference type="ARBA" id="ARBA00022842"/>
    </source>
</evidence>
<dbReference type="PANTHER" id="PTHR34047:SF8">
    <property type="entry name" value="PROTEIN YKFC"/>
    <property type="match status" value="1"/>
</dbReference>
<keyword evidence="12" id="KW-1185">Reference proteome</keyword>
<name>A0A0C3HNS1_9VIBR</name>
<comment type="catalytic activity">
    <reaction evidence="9">
        <text>DNA(n) + a 2'-deoxyribonucleoside 5'-triphosphate = DNA(n+1) + diphosphate</text>
        <dbReference type="Rhea" id="RHEA:22508"/>
        <dbReference type="Rhea" id="RHEA-COMP:17339"/>
        <dbReference type="Rhea" id="RHEA-COMP:17340"/>
        <dbReference type="ChEBI" id="CHEBI:33019"/>
        <dbReference type="ChEBI" id="CHEBI:61560"/>
        <dbReference type="ChEBI" id="CHEBI:173112"/>
        <dbReference type="EC" id="2.7.7.49"/>
    </reaction>
</comment>
<dbReference type="GO" id="GO:0046872">
    <property type="term" value="F:metal ion binding"/>
    <property type="evidence" value="ECO:0007669"/>
    <property type="project" value="UniProtKB-KW"/>
</dbReference>
<dbReference type="PRINTS" id="PR00866">
    <property type="entry name" value="RNADNAPOLMS"/>
</dbReference>
<accession>A0A0C3HNS1</accession>
<dbReference type="AlphaFoldDB" id="A0A0C3HNS1"/>
<comment type="caution">
    <text evidence="11">The sequence shown here is derived from an EMBL/GenBank/DDBJ whole genome shotgun (WGS) entry which is preliminary data.</text>
</comment>
<evidence type="ECO:0000256" key="2">
    <source>
        <dbReference type="ARBA" id="ARBA00022679"/>
    </source>
</evidence>
<organism evidence="11 12">
    <name type="scientific">Vibrio mytili</name>
    <dbReference type="NCBI Taxonomy" id="50718"/>
    <lineage>
        <taxon>Bacteria</taxon>
        <taxon>Pseudomonadati</taxon>
        <taxon>Pseudomonadota</taxon>
        <taxon>Gammaproteobacteria</taxon>
        <taxon>Vibrionales</taxon>
        <taxon>Vibrionaceae</taxon>
        <taxon>Vibrio</taxon>
    </lineage>
</organism>
<evidence type="ECO:0000313" key="11">
    <source>
        <dbReference type="EMBL" id="KIN09781.1"/>
    </source>
</evidence>
<dbReference type="STRING" id="50718.SU60_17405"/>
<sequence length="436" mass="50507">MNPTQLMEQICSSTNLNQALRRVKKNKGCAGIDRLDITATIEKLRQSSNGLGLRQSLLDESYQPQPVLGVEIPKASGGMRQLGIPTVLDRIVQQAITSVLTEIYEPKFSNSSYGFRPNRSAHHALSAASRYIREGRGYVVDIDLAKYFDTVNHDRLMYRLSQDIADKRVLRLIRSYLQAGLMRNGLVERRQRGTPQGGPLSPLLSNIVLDELDKELERRGHKFCRYADDCQIYVSSEEAAIRVKDSVTEFLEQKLKLTVNREKSAATRVKERSYLSHRFEVDGRIRLSKAAQTQMKKRVRRITKRNRGVELSVVIRELTQYLRGWQHYFKLALRKGMMSDLDSWIRRRLRSYRLKQRKRKYSIATWLRQRGVTENNAWKLAMSDKGWWHLARTPQSNHAMPNEWFKELGLYSLLEGYESLKLYSEPPYATHACTVV</sequence>
<dbReference type="CDD" id="cd01651">
    <property type="entry name" value="RT_G2_intron"/>
    <property type="match status" value="1"/>
</dbReference>
<dbReference type="InterPro" id="IPR000123">
    <property type="entry name" value="Reverse_transcriptase_msDNA"/>
</dbReference>
<dbReference type="GO" id="GO:0051607">
    <property type="term" value="P:defense response to virus"/>
    <property type="evidence" value="ECO:0007669"/>
    <property type="project" value="UniProtKB-KW"/>
</dbReference>
<dbReference type="NCBIfam" id="TIGR04416">
    <property type="entry name" value="group_II_RT_mat"/>
    <property type="match status" value="1"/>
</dbReference>
<evidence type="ECO:0000256" key="8">
    <source>
        <dbReference type="ARBA" id="ARBA00034120"/>
    </source>
</evidence>
<keyword evidence="4" id="KW-0479">Metal-binding</keyword>
<feature type="domain" description="Reverse transcriptase" evidence="10">
    <location>
        <begin position="51"/>
        <end position="279"/>
    </location>
</feature>
<dbReference type="SUPFAM" id="SSF56672">
    <property type="entry name" value="DNA/RNA polymerases"/>
    <property type="match status" value="1"/>
</dbReference>
<keyword evidence="2" id="KW-0808">Transferase</keyword>
<dbReference type="GO" id="GO:0003964">
    <property type="term" value="F:RNA-directed DNA polymerase activity"/>
    <property type="evidence" value="ECO:0007669"/>
    <property type="project" value="UniProtKB-KW"/>
</dbReference>
<keyword evidence="6" id="KW-0695">RNA-directed DNA polymerase</keyword>
<dbReference type="Pfam" id="PF00078">
    <property type="entry name" value="RVT_1"/>
    <property type="match status" value="1"/>
</dbReference>
<keyword evidence="5" id="KW-0460">Magnesium</keyword>
<evidence type="ECO:0000259" key="10">
    <source>
        <dbReference type="PROSITE" id="PS50878"/>
    </source>
</evidence>
<protein>
    <recommendedName>
        <fullName evidence="1">RNA-directed DNA polymerase</fullName>
        <ecNumber evidence="1">2.7.7.49</ecNumber>
    </recommendedName>
</protein>
<dbReference type="InterPro" id="IPR043502">
    <property type="entry name" value="DNA/RNA_pol_sf"/>
</dbReference>
<evidence type="ECO:0000256" key="1">
    <source>
        <dbReference type="ARBA" id="ARBA00012493"/>
    </source>
</evidence>
<evidence type="ECO:0000256" key="9">
    <source>
        <dbReference type="ARBA" id="ARBA00048173"/>
    </source>
</evidence>
<reference evidence="11 12" key="1">
    <citation type="submission" date="2015-01" db="EMBL/GenBank/DDBJ databases">
        <title>Draft genome of Vibrio mytili type strain CAIM 528.</title>
        <authorList>
            <person name="Gonzalez-Castillo A."/>
            <person name="Gomez-Gil B."/>
            <person name="Enciso-Ibarra J."/>
        </authorList>
    </citation>
    <scope>NUCLEOTIDE SEQUENCE [LARGE SCALE GENOMIC DNA]</scope>
    <source>
        <strain evidence="11 12">CAIM 528</strain>
    </source>
</reference>
<keyword evidence="7" id="KW-0051">Antiviral defense</keyword>
<dbReference type="InterPro" id="IPR030931">
    <property type="entry name" value="Group_II_RT_mat"/>
</dbReference>
<evidence type="ECO:0000313" key="12">
    <source>
        <dbReference type="Proteomes" id="UP000031977"/>
    </source>
</evidence>
<dbReference type="PANTHER" id="PTHR34047">
    <property type="entry name" value="NUCLEAR INTRON MATURASE 1, MITOCHONDRIAL-RELATED"/>
    <property type="match status" value="1"/>
</dbReference>
<dbReference type="OrthoDB" id="9793236at2"/>
<dbReference type="Pfam" id="PF08388">
    <property type="entry name" value="GIIM"/>
    <property type="match status" value="1"/>
</dbReference>
<dbReference type="EMBL" id="JXOK01000068">
    <property type="protein sequence ID" value="KIN09781.1"/>
    <property type="molecule type" value="Genomic_DNA"/>
</dbReference>
<dbReference type="PROSITE" id="PS50878">
    <property type="entry name" value="RT_POL"/>
    <property type="match status" value="1"/>
</dbReference>
<dbReference type="Proteomes" id="UP000031977">
    <property type="component" value="Unassembled WGS sequence"/>
</dbReference>
<keyword evidence="3" id="KW-0548">Nucleotidyltransferase</keyword>
<dbReference type="EC" id="2.7.7.49" evidence="1"/>
<evidence type="ECO:0000256" key="3">
    <source>
        <dbReference type="ARBA" id="ARBA00022695"/>
    </source>
</evidence>
<dbReference type="InterPro" id="IPR051083">
    <property type="entry name" value="GrpII_Intron_Splice-Mob/Def"/>
</dbReference>
<dbReference type="InterPro" id="IPR000477">
    <property type="entry name" value="RT_dom"/>
</dbReference>
<gene>
    <name evidence="11" type="ORF">SU60_17405</name>
</gene>